<evidence type="ECO:0000256" key="1">
    <source>
        <dbReference type="ARBA" id="ARBA00022801"/>
    </source>
</evidence>
<keyword evidence="1 2" id="KW-0378">Hydrolase</keyword>
<dbReference type="InterPro" id="IPR041999">
    <property type="entry name" value="Sortase_D_1"/>
</dbReference>
<dbReference type="EC" id="3.4.22.-" evidence="2"/>
<dbReference type="InterPro" id="IPR005754">
    <property type="entry name" value="Sortase"/>
</dbReference>
<organism evidence="2">
    <name type="scientific">Hellea balneolensis</name>
    <dbReference type="NCBI Taxonomy" id="287478"/>
    <lineage>
        <taxon>Bacteria</taxon>
        <taxon>Pseudomonadati</taxon>
        <taxon>Pseudomonadota</taxon>
        <taxon>Alphaproteobacteria</taxon>
        <taxon>Maricaulales</taxon>
        <taxon>Robiginitomaculaceae</taxon>
        <taxon>Hellea</taxon>
    </lineage>
</organism>
<comment type="caution">
    <text evidence="2">The sequence shown here is derived from an EMBL/GenBank/DDBJ whole genome shotgun (WGS) entry which is preliminary data.</text>
</comment>
<name>A0A7V5U195_9PROT</name>
<evidence type="ECO:0000313" key="2">
    <source>
        <dbReference type="EMBL" id="HHI88840.1"/>
    </source>
</evidence>
<accession>A0A7V5U195</accession>
<dbReference type="SUPFAM" id="SSF63817">
    <property type="entry name" value="Sortase"/>
    <property type="match status" value="1"/>
</dbReference>
<dbReference type="EMBL" id="DROP01000181">
    <property type="protein sequence ID" value="HHI88840.1"/>
    <property type="molecule type" value="Genomic_DNA"/>
</dbReference>
<dbReference type="NCBIfam" id="TIGR03784">
    <property type="entry name" value="marine_sortase"/>
    <property type="match status" value="1"/>
</dbReference>
<dbReference type="AlphaFoldDB" id="A0A7V5U195"/>
<dbReference type="Pfam" id="PF04203">
    <property type="entry name" value="Sortase"/>
    <property type="match status" value="1"/>
</dbReference>
<reference evidence="2" key="1">
    <citation type="journal article" date="2020" name="mSystems">
        <title>Genome- and Community-Level Interaction Insights into Carbon Utilization and Element Cycling Functions of Hydrothermarchaeota in Hydrothermal Sediment.</title>
        <authorList>
            <person name="Zhou Z."/>
            <person name="Liu Y."/>
            <person name="Xu W."/>
            <person name="Pan J."/>
            <person name="Luo Z.H."/>
            <person name="Li M."/>
        </authorList>
    </citation>
    <scope>NUCLEOTIDE SEQUENCE [LARGE SCALE GENOMIC DNA]</scope>
    <source>
        <strain evidence="2">HyVt-538</strain>
    </source>
</reference>
<dbReference type="Proteomes" id="UP000885806">
    <property type="component" value="Unassembled WGS sequence"/>
</dbReference>
<dbReference type="InterPro" id="IPR022445">
    <property type="entry name" value="Sortase_proteobact_type"/>
</dbReference>
<dbReference type="CDD" id="cd05828">
    <property type="entry name" value="Sortase_D_1"/>
    <property type="match status" value="1"/>
</dbReference>
<dbReference type="GO" id="GO:0016787">
    <property type="term" value="F:hydrolase activity"/>
    <property type="evidence" value="ECO:0007669"/>
    <property type="project" value="UniProtKB-KW"/>
</dbReference>
<protein>
    <submittedName>
        <fullName evidence="2">Class GN sortase</fullName>
        <ecNumber evidence="2">3.4.22.-</ecNumber>
    </submittedName>
</protein>
<gene>
    <name evidence="2" type="ORF">ENK01_02710</name>
</gene>
<dbReference type="Gene3D" id="2.40.260.10">
    <property type="entry name" value="Sortase"/>
    <property type="match status" value="1"/>
</dbReference>
<dbReference type="NCBIfam" id="TIGR01076">
    <property type="entry name" value="sortase_fam"/>
    <property type="match status" value="1"/>
</dbReference>
<sequence>MSRTRVIRFLALGMLISGLITGGKGLWIGGKAVLGQILLKRAWHATLVSGKPVKPWPWMDSWPVARLDVPRLHRSAIVLEGESGQALAFGPAHLRATPMPGTPGLSVIAAHKNTQFDFLKDLRKGDKLTLQGIDGQTLIYEMVAARIVDYRNSGITGTSIGAESELALVTCYPFDQISFGGPLRYVVYAKLTNRNL</sequence>
<dbReference type="InterPro" id="IPR023365">
    <property type="entry name" value="Sortase_dom-sf"/>
</dbReference>
<proteinExistence type="predicted"/>